<feature type="transmembrane region" description="Helical" evidence="7">
    <location>
        <begin position="383"/>
        <end position="408"/>
    </location>
</feature>
<evidence type="ECO:0000256" key="5">
    <source>
        <dbReference type="ARBA" id="ARBA00023136"/>
    </source>
</evidence>
<evidence type="ECO:0000259" key="9">
    <source>
        <dbReference type="Pfam" id="PF20519"/>
    </source>
</evidence>
<dbReference type="InterPro" id="IPR013122">
    <property type="entry name" value="PKD1_2_channel"/>
</dbReference>
<evidence type="ECO:0000313" key="11">
    <source>
        <dbReference type="Proteomes" id="UP001165060"/>
    </source>
</evidence>
<comment type="caution">
    <text evidence="10">The sequence shown here is derived from an EMBL/GenBank/DDBJ whole genome shotgun (WGS) entry which is preliminary data.</text>
</comment>
<dbReference type="PANTHER" id="PTHR10877">
    <property type="entry name" value="POLYCYSTIN FAMILY MEMBER"/>
    <property type="match status" value="1"/>
</dbReference>
<evidence type="ECO:0000256" key="1">
    <source>
        <dbReference type="ARBA" id="ARBA00004141"/>
    </source>
</evidence>
<gene>
    <name evidence="10" type="ORF">TeGR_g11377</name>
</gene>
<evidence type="ECO:0000256" key="2">
    <source>
        <dbReference type="ARBA" id="ARBA00007200"/>
    </source>
</evidence>
<dbReference type="EMBL" id="BRYB01000090">
    <property type="protein sequence ID" value="GMI22490.1"/>
    <property type="molecule type" value="Genomic_DNA"/>
</dbReference>
<organism evidence="10 11">
    <name type="scientific">Tetraparma gracilis</name>
    <dbReference type="NCBI Taxonomy" id="2962635"/>
    <lineage>
        <taxon>Eukaryota</taxon>
        <taxon>Sar</taxon>
        <taxon>Stramenopiles</taxon>
        <taxon>Ochrophyta</taxon>
        <taxon>Bolidophyceae</taxon>
        <taxon>Parmales</taxon>
        <taxon>Triparmaceae</taxon>
        <taxon>Tetraparma</taxon>
    </lineage>
</organism>
<dbReference type="InterPro" id="IPR051223">
    <property type="entry name" value="Polycystin"/>
</dbReference>
<feature type="transmembrane region" description="Helical" evidence="7">
    <location>
        <begin position="201"/>
        <end position="222"/>
    </location>
</feature>
<comment type="similarity">
    <text evidence="2">Belongs to the polycystin family.</text>
</comment>
<evidence type="ECO:0000256" key="3">
    <source>
        <dbReference type="ARBA" id="ARBA00022692"/>
    </source>
</evidence>
<dbReference type="InterPro" id="IPR046791">
    <property type="entry name" value="Polycystin_dom"/>
</dbReference>
<feature type="transmembrane region" description="Helical" evidence="7">
    <location>
        <begin position="234"/>
        <end position="259"/>
    </location>
</feature>
<keyword evidence="5 7" id="KW-0472">Membrane</keyword>
<name>A0ABQ6MAE4_9STRA</name>
<evidence type="ECO:0000313" key="10">
    <source>
        <dbReference type="EMBL" id="GMI22490.1"/>
    </source>
</evidence>
<sequence>MRCFTSFAKNPKASLTLTSPFALVSKNLMPASAASASPSAFDTILASVLSILFARSILSIDDDACIFSCCSQCLMESKVARSVTSYTSSTPWAPLKFSPSTKLVYPGGGQVLEFNTTERADVIGMWNDIKSHDWLDESTRAVFVNINMYNANVDLVSASRFSIELTAAGTIYPSAQIRCLPLIRPVRVLIGDGASAYDSGVFMLEMCFFGAVIAYCVIEVFIVKAEGYKYFKSVWNCMEFVNLILFVVVGLLRMASLAIVGNNYDSFGIVDSYVDLDYVIYFAKQVENVNSFNAVLSFMKLFKFAQENKKMSQLINTLEIAAVDMVSIMAIIAVIATGYGIAFHIAFGHAVTEYRDFAESLFTLFLATLGDFDMDELRSYNQVLGAFLFVSFIVIMFFIIISMFLAIVDNAYEAVREGLADQTDEIDPLTRDVTRVLMIPTTCANFVYHVFAGDSAAVNPEEEELARKVKEVSEKEAEEALKEKLMSPEYLEREARKKMEHEFKGL</sequence>
<feature type="domain" description="Polycystin" evidence="9">
    <location>
        <begin position="103"/>
        <end position="182"/>
    </location>
</feature>
<comment type="subcellular location">
    <subcellularLocation>
        <location evidence="1">Membrane</location>
        <topology evidence="1">Multi-pass membrane protein</topology>
    </subcellularLocation>
</comment>
<protein>
    <recommendedName>
        <fullName evidence="12">Polycystin cation channel PKD1/PKD2 domain-containing protein</fullName>
    </recommendedName>
</protein>
<evidence type="ECO:0000259" key="8">
    <source>
        <dbReference type="Pfam" id="PF08016"/>
    </source>
</evidence>
<dbReference type="Pfam" id="PF08016">
    <property type="entry name" value="PKD_channel"/>
    <property type="match status" value="1"/>
</dbReference>
<accession>A0ABQ6MAE4</accession>
<evidence type="ECO:0008006" key="12">
    <source>
        <dbReference type="Google" id="ProtNLM"/>
    </source>
</evidence>
<reference evidence="10 11" key="1">
    <citation type="journal article" date="2023" name="Commun. Biol.">
        <title>Genome analysis of Parmales, the sister group of diatoms, reveals the evolutionary specialization of diatoms from phago-mixotrophs to photoautotrophs.</title>
        <authorList>
            <person name="Ban H."/>
            <person name="Sato S."/>
            <person name="Yoshikawa S."/>
            <person name="Yamada K."/>
            <person name="Nakamura Y."/>
            <person name="Ichinomiya M."/>
            <person name="Sato N."/>
            <person name="Blanc-Mathieu R."/>
            <person name="Endo H."/>
            <person name="Kuwata A."/>
            <person name="Ogata H."/>
        </authorList>
    </citation>
    <scope>NUCLEOTIDE SEQUENCE [LARGE SCALE GENOMIC DNA]</scope>
</reference>
<dbReference type="Proteomes" id="UP001165060">
    <property type="component" value="Unassembled WGS sequence"/>
</dbReference>
<feature type="transmembrane region" description="Helical" evidence="7">
    <location>
        <begin position="320"/>
        <end position="347"/>
    </location>
</feature>
<keyword evidence="6" id="KW-0325">Glycoprotein</keyword>
<keyword evidence="4 7" id="KW-1133">Transmembrane helix</keyword>
<dbReference type="InterPro" id="IPR003915">
    <property type="entry name" value="PKD_2"/>
</dbReference>
<evidence type="ECO:0000256" key="6">
    <source>
        <dbReference type="ARBA" id="ARBA00023180"/>
    </source>
</evidence>
<keyword evidence="11" id="KW-1185">Reference proteome</keyword>
<evidence type="ECO:0000256" key="4">
    <source>
        <dbReference type="ARBA" id="ARBA00022989"/>
    </source>
</evidence>
<feature type="domain" description="Polycystin cation channel PKD1/PKD2" evidence="8">
    <location>
        <begin position="200"/>
        <end position="415"/>
    </location>
</feature>
<dbReference type="Gene3D" id="1.10.287.70">
    <property type="match status" value="1"/>
</dbReference>
<keyword evidence="3 7" id="KW-0812">Transmembrane</keyword>
<evidence type="ECO:0000256" key="7">
    <source>
        <dbReference type="SAM" id="Phobius"/>
    </source>
</evidence>
<proteinExistence type="inferred from homology"/>
<dbReference type="PRINTS" id="PR01433">
    <property type="entry name" value="POLYCYSTIN2"/>
</dbReference>
<dbReference type="PANTHER" id="PTHR10877:SF183">
    <property type="entry name" value="AT14535P-RELATED"/>
    <property type="match status" value="1"/>
</dbReference>
<dbReference type="Pfam" id="PF20519">
    <property type="entry name" value="Polycystin_dom"/>
    <property type="match status" value="1"/>
</dbReference>